<keyword evidence="3" id="KW-1185">Reference proteome</keyword>
<evidence type="ECO:0008006" key="4">
    <source>
        <dbReference type="Google" id="ProtNLM"/>
    </source>
</evidence>
<evidence type="ECO:0000313" key="3">
    <source>
        <dbReference type="Proteomes" id="UP001430919"/>
    </source>
</evidence>
<accession>A0ABS8MXT6</accession>
<gene>
    <name evidence="2" type="ORF">LNQ49_18610</name>
</gene>
<feature type="chain" id="PRO_5047292236" description="Chaperone of endosialidase" evidence="1">
    <location>
        <begin position="21"/>
        <end position="316"/>
    </location>
</feature>
<comment type="caution">
    <text evidence="2">The sequence shown here is derived from an EMBL/GenBank/DDBJ whole genome shotgun (WGS) entry which is preliminary data.</text>
</comment>
<proteinExistence type="predicted"/>
<name>A0ABS8MXT6_9FLAO</name>
<organism evidence="2 3">
    <name type="scientific">Flavobacterium pisciphilum</name>
    <dbReference type="NCBI Taxonomy" id="2893755"/>
    <lineage>
        <taxon>Bacteria</taxon>
        <taxon>Pseudomonadati</taxon>
        <taxon>Bacteroidota</taxon>
        <taxon>Flavobacteriia</taxon>
        <taxon>Flavobacteriales</taxon>
        <taxon>Flavobacteriaceae</taxon>
        <taxon>Flavobacterium</taxon>
    </lineage>
</organism>
<dbReference type="EMBL" id="JAJJMO010000001">
    <property type="protein sequence ID" value="MCC9073594.1"/>
    <property type="molecule type" value="Genomic_DNA"/>
</dbReference>
<sequence>MKKITLSALIIMTSIISLQAQLYTPTGTILGNSLNSNIGIGTNAPLEKLSISGDHGDTRFLLHSTGGGTDVRQADLMLWASEPGLTYNGVGIGNNIHNFKNNLGGISLLNPARGGSYIRLLDNSMLFNVVSSSGTDRQAFSIDSNGTIAIGRQEAPGNTVGEIIRLSILPYGHTGGPWTIKSRDIHGYAFMDINYGSTGSTLTIKSNQNVGIGTKDPAYKLDVCGTIRSNEVKVDLLASCVPDYVFADDYKLKSLQEVEEFIKQNSHLPEIPSAKEIEKNGLMLAEMNMSLLKKIEEMTLYMIEMKKEIEILKQNK</sequence>
<feature type="signal peptide" evidence="1">
    <location>
        <begin position="1"/>
        <end position="20"/>
    </location>
</feature>
<protein>
    <recommendedName>
        <fullName evidence="4">Chaperone of endosialidase</fullName>
    </recommendedName>
</protein>
<reference evidence="2" key="1">
    <citation type="submission" date="2021-11" db="EMBL/GenBank/DDBJ databases">
        <title>Description of novel Flavobacterium species.</title>
        <authorList>
            <person name="Saticioglu I.B."/>
            <person name="Ay H."/>
            <person name="Altun S."/>
            <person name="Duman M."/>
        </authorList>
    </citation>
    <scope>NUCLEOTIDE SEQUENCE</scope>
    <source>
        <strain evidence="2">F-65</strain>
    </source>
</reference>
<evidence type="ECO:0000313" key="2">
    <source>
        <dbReference type="EMBL" id="MCC9073594.1"/>
    </source>
</evidence>
<evidence type="ECO:0000256" key="1">
    <source>
        <dbReference type="SAM" id="SignalP"/>
    </source>
</evidence>
<dbReference type="Proteomes" id="UP001430919">
    <property type="component" value="Unassembled WGS sequence"/>
</dbReference>
<keyword evidence="1" id="KW-0732">Signal</keyword>
<dbReference type="RefSeq" id="WP_229990510.1">
    <property type="nucleotide sequence ID" value="NZ_JAJJMO010000001.1"/>
</dbReference>